<gene>
    <name evidence="3" type="ORF">UFOPK3046_00025</name>
</gene>
<evidence type="ECO:0000313" key="3">
    <source>
        <dbReference type="EMBL" id="CAB4792725.1"/>
    </source>
</evidence>
<reference evidence="3" key="1">
    <citation type="submission" date="2020-05" db="EMBL/GenBank/DDBJ databases">
        <authorList>
            <person name="Chiriac C."/>
            <person name="Salcher M."/>
            <person name="Ghai R."/>
            <person name="Kavagutti S V."/>
        </authorList>
    </citation>
    <scope>NUCLEOTIDE SEQUENCE</scope>
</reference>
<dbReference type="EMBL" id="CAFAAQ010000001">
    <property type="protein sequence ID" value="CAB4792725.1"/>
    <property type="molecule type" value="Genomic_DNA"/>
</dbReference>
<feature type="region of interest" description="Disordered" evidence="2">
    <location>
        <begin position="149"/>
        <end position="168"/>
    </location>
</feature>
<evidence type="ECO:0000256" key="2">
    <source>
        <dbReference type="SAM" id="MobiDB-lite"/>
    </source>
</evidence>
<feature type="compositionally biased region" description="Low complexity" evidence="2">
    <location>
        <begin position="377"/>
        <end position="389"/>
    </location>
</feature>
<feature type="region of interest" description="Disordered" evidence="2">
    <location>
        <begin position="85"/>
        <end position="121"/>
    </location>
</feature>
<dbReference type="AlphaFoldDB" id="A0A6J6X962"/>
<feature type="region of interest" description="Disordered" evidence="2">
    <location>
        <begin position="427"/>
        <end position="449"/>
    </location>
</feature>
<protein>
    <submittedName>
        <fullName evidence="3">Unannotated protein</fullName>
    </submittedName>
</protein>
<dbReference type="Gene3D" id="6.10.250.660">
    <property type="match status" value="1"/>
</dbReference>
<organism evidence="3">
    <name type="scientific">freshwater metagenome</name>
    <dbReference type="NCBI Taxonomy" id="449393"/>
    <lineage>
        <taxon>unclassified sequences</taxon>
        <taxon>metagenomes</taxon>
        <taxon>ecological metagenomes</taxon>
    </lineage>
</organism>
<evidence type="ECO:0000256" key="1">
    <source>
        <dbReference type="SAM" id="Coils"/>
    </source>
</evidence>
<accession>A0A6J6X962</accession>
<feature type="compositionally biased region" description="Low complexity" evidence="2">
    <location>
        <begin position="86"/>
        <end position="108"/>
    </location>
</feature>
<feature type="coiled-coil region" evidence="1">
    <location>
        <begin position="187"/>
        <end position="228"/>
    </location>
</feature>
<feature type="region of interest" description="Disordered" evidence="2">
    <location>
        <begin position="255"/>
        <end position="395"/>
    </location>
</feature>
<proteinExistence type="predicted"/>
<feature type="compositionally biased region" description="Polar residues" evidence="2">
    <location>
        <begin position="309"/>
        <end position="332"/>
    </location>
</feature>
<feature type="compositionally biased region" description="Polar residues" evidence="2">
    <location>
        <begin position="256"/>
        <end position="265"/>
    </location>
</feature>
<keyword evidence="1" id="KW-0175">Coiled coil</keyword>
<sequence>MDLTPETFEKVTFDEKRGGYNVDQVERFLEETGTEFAQMLARFNHTTQLAAAAEERAAAAEARLAQADTVLAEATERVQRAERAARAAQQQAAEAQATATDAVARDAASSSMARANEDQEVEQAAKTLLMAHRTAEATVNEARGQAQSLLEDASSKAERQQAESTAQAEEMVRAARVKAEEEYASRRAEMIAEVSALESRRAQLEDVMTQLEARLDGYRSELSRTAEELSSLATDPAKLGQRPGLSIPADEVLTAAESSAGTPSETEGLLESDPLSGAEPTAVDTAAEQYLEGVEEEVSDSAPADFSTRDSGTPDSASSQGGAQPFADSSASDEYLDLTAGSDTSTSGDGAADTWGPGSWSRIESDLPSQTEDSMRSSDSISTTAATSTVGAVPMQASVSLLDAETKVTDTPLDEQIPEVSLAWESEEELTDSRPTQAVDAVSSADQPKDRFMQELDDAVNDTGVAGPETAGDEAMTAFFEGNSDSKARRFGWRR</sequence>
<name>A0A6J6X962_9ZZZZ</name>